<reference evidence="6" key="1">
    <citation type="submission" date="2023-06" db="EMBL/GenBank/DDBJ databases">
        <title>Genome-scale phylogeny and comparative genomics of the fungal order Sordariales.</title>
        <authorList>
            <consortium name="Lawrence Berkeley National Laboratory"/>
            <person name="Hensen N."/>
            <person name="Bonometti L."/>
            <person name="Westerberg I."/>
            <person name="Brannstrom I.O."/>
            <person name="Guillou S."/>
            <person name="Cros-Aarteil S."/>
            <person name="Calhoun S."/>
            <person name="Haridas S."/>
            <person name="Kuo A."/>
            <person name="Mondo S."/>
            <person name="Pangilinan J."/>
            <person name="Riley R."/>
            <person name="LaButti K."/>
            <person name="Andreopoulos B."/>
            <person name="Lipzen A."/>
            <person name="Chen C."/>
            <person name="Yanf M."/>
            <person name="Daum C."/>
            <person name="Ng V."/>
            <person name="Clum A."/>
            <person name="Steindorff A."/>
            <person name="Ohm R."/>
            <person name="Martin F."/>
            <person name="Silar P."/>
            <person name="Natvig D."/>
            <person name="Lalanne C."/>
            <person name="Gautier V."/>
            <person name="Ament-velasquez S.L."/>
            <person name="Kruys A."/>
            <person name="Hutchinson M.I."/>
            <person name="Powell A.J."/>
            <person name="Barry K."/>
            <person name="Miller A.N."/>
            <person name="Grigoriev I.V."/>
            <person name="Debuchy R."/>
            <person name="Gladieux P."/>
            <person name="Thoren M.H."/>
            <person name="Johannesson H."/>
        </authorList>
    </citation>
    <scope>NUCLEOTIDE SEQUENCE</scope>
    <source>
        <strain evidence="6">SMH2392-1A</strain>
    </source>
</reference>
<dbReference type="PROSITE" id="PS50014">
    <property type="entry name" value="BROMODOMAIN_2"/>
    <property type="match status" value="1"/>
</dbReference>
<dbReference type="InterPro" id="IPR018359">
    <property type="entry name" value="Bromodomain_CS"/>
</dbReference>
<organism evidence="6 7">
    <name type="scientific">Lasiosphaeria miniovina</name>
    <dbReference type="NCBI Taxonomy" id="1954250"/>
    <lineage>
        <taxon>Eukaryota</taxon>
        <taxon>Fungi</taxon>
        <taxon>Dikarya</taxon>
        <taxon>Ascomycota</taxon>
        <taxon>Pezizomycotina</taxon>
        <taxon>Sordariomycetes</taxon>
        <taxon>Sordariomycetidae</taxon>
        <taxon>Sordariales</taxon>
        <taxon>Lasiosphaeriaceae</taxon>
        <taxon>Lasiosphaeria</taxon>
    </lineage>
</organism>
<dbReference type="CDD" id="cd05509">
    <property type="entry name" value="Bromo_gcn5_like"/>
    <property type="match status" value="1"/>
</dbReference>
<dbReference type="Pfam" id="PF00439">
    <property type="entry name" value="Bromodomain"/>
    <property type="match status" value="1"/>
</dbReference>
<proteinExistence type="predicted"/>
<dbReference type="PROSITE" id="PS00633">
    <property type="entry name" value="BROMODOMAIN_1"/>
    <property type="match status" value="1"/>
</dbReference>
<keyword evidence="2 4" id="KW-0103">Bromodomain</keyword>
<dbReference type="SMART" id="SM00297">
    <property type="entry name" value="BROMO"/>
    <property type="match status" value="1"/>
</dbReference>
<keyword evidence="7" id="KW-1185">Reference proteome</keyword>
<protein>
    <submittedName>
        <fullName evidence="6">Bromodomain from Gcn5 complexed with acetylated H4 peptide</fullName>
    </submittedName>
</protein>
<sequence length="120" mass="14189">MDEMARQPRHGPNYNQLLHLLNDLQNHASSWPFPMPVNKDEVADYYDVIKKPMDLSTMESKLEADQYATPEDFIRDARLIIENCRKYNKESTAYAKYATKLEKFTWQQVKAIPEWSHLEP</sequence>
<dbReference type="PANTHER" id="PTHR45750:SF3">
    <property type="entry name" value="HISTONE ACETYLTRANSFERASE"/>
    <property type="match status" value="1"/>
</dbReference>
<keyword evidence="3" id="KW-0012">Acyltransferase</keyword>
<evidence type="ECO:0000256" key="3">
    <source>
        <dbReference type="ARBA" id="ARBA00023315"/>
    </source>
</evidence>
<evidence type="ECO:0000259" key="5">
    <source>
        <dbReference type="PROSITE" id="PS50014"/>
    </source>
</evidence>
<dbReference type="GeneID" id="85318608"/>
<gene>
    <name evidence="6" type="ORF">B0T26DRAFT_493753</name>
</gene>
<dbReference type="GO" id="GO:0000123">
    <property type="term" value="C:histone acetyltransferase complex"/>
    <property type="evidence" value="ECO:0007669"/>
    <property type="project" value="TreeGrafter"/>
</dbReference>
<dbReference type="GO" id="GO:0045944">
    <property type="term" value="P:positive regulation of transcription by RNA polymerase II"/>
    <property type="evidence" value="ECO:0007669"/>
    <property type="project" value="TreeGrafter"/>
</dbReference>
<name>A0AA39ZTC7_9PEZI</name>
<evidence type="ECO:0000256" key="2">
    <source>
        <dbReference type="ARBA" id="ARBA00023117"/>
    </source>
</evidence>
<dbReference type="PANTHER" id="PTHR45750">
    <property type="entry name" value="GH11602P"/>
    <property type="match status" value="1"/>
</dbReference>
<evidence type="ECO:0000256" key="1">
    <source>
        <dbReference type="ARBA" id="ARBA00022679"/>
    </source>
</evidence>
<dbReference type="EMBL" id="JAUIRO010000008">
    <property type="protein sequence ID" value="KAK0703270.1"/>
    <property type="molecule type" value="Genomic_DNA"/>
</dbReference>
<accession>A0AA39ZTC7</accession>
<dbReference type="SUPFAM" id="SSF47370">
    <property type="entry name" value="Bromodomain"/>
    <property type="match status" value="1"/>
</dbReference>
<comment type="caution">
    <text evidence="6">The sequence shown here is derived from an EMBL/GenBank/DDBJ whole genome shotgun (WGS) entry which is preliminary data.</text>
</comment>
<dbReference type="InterPro" id="IPR037800">
    <property type="entry name" value="GCN5"/>
</dbReference>
<feature type="domain" description="Bromo" evidence="5">
    <location>
        <begin position="25"/>
        <end position="95"/>
    </location>
</feature>
<dbReference type="AlphaFoldDB" id="A0AA39ZTC7"/>
<evidence type="ECO:0000313" key="7">
    <source>
        <dbReference type="Proteomes" id="UP001172101"/>
    </source>
</evidence>
<dbReference type="InterPro" id="IPR036427">
    <property type="entry name" value="Bromodomain-like_sf"/>
</dbReference>
<evidence type="ECO:0000256" key="4">
    <source>
        <dbReference type="PROSITE-ProRule" id="PRU00035"/>
    </source>
</evidence>
<dbReference type="RefSeq" id="XP_060290129.1">
    <property type="nucleotide sequence ID" value="XM_060435338.1"/>
</dbReference>
<dbReference type="GO" id="GO:0010484">
    <property type="term" value="F:histone H3 acetyltransferase activity"/>
    <property type="evidence" value="ECO:0007669"/>
    <property type="project" value="TreeGrafter"/>
</dbReference>
<keyword evidence="1" id="KW-0808">Transferase</keyword>
<dbReference type="Gene3D" id="1.20.920.10">
    <property type="entry name" value="Bromodomain-like"/>
    <property type="match status" value="1"/>
</dbReference>
<dbReference type="Proteomes" id="UP001172101">
    <property type="component" value="Unassembled WGS sequence"/>
</dbReference>
<evidence type="ECO:0000313" key="6">
    <source>
        <dbReference type="EMBL" id="KAK0703270.1"/>
    </source>
</evidence>
<dbReference type="PRINTS" id="PR00503">
    <property type="entry name" value="BROMODOMAIN"/>
</dbReference>
<dbReference type="InterPro" id="IPR001487">
    <property type="entry name" value="Bromodomain"/>
</dbReference>